<feature type="binding site" evidence="5">
    <location>
        <position position="221"/>
    </location>
    <ligand>
        <name>a divalent metal cation</name>
        <dbReference type="ChEBI" id="CHEBI:60240"/>
        <label>1</label>
    </ligand>
</feature>
<reference evidence="6" key="1">
    <citation type="journal article" date="2022" name="Int. J. Syst. Evol. Microbiol.">
        <title>Pseudomonas aegrilactucae sp. nov. and Pseudomonas morbosilactucae sp. nov., pathogens causing bacterial rot of lettuce in Japan.</title>
        <authorList>
            <person name="Sawada H."/>
            <person name="Fujikawa T."/>
            <person name="Satou M."/>
        </authorList>
    </citation>
    <scope>NUCLEOTIDE SEQUENCE</scope>
    <source>
        <strain evidence="6">0166_1</strain>
    </source>
</reference>
<dbReference type="PANTHER" id="PTHR13799">
    <property type="entry name" value="NGG1 INTERACTING FACTOR 3"/>
    <property type="match status" value="1"/>
</dbReference>
<protein>
    <recommendedName>
        <fullName evidence="3">GTP cyclohydrolase 1 type 2 homolog</fullName>
    </recommendedName>
</protein>
<feature type="binding site" evidence="5">
    <location>
        <position position="64"/>
    </location>
    <ligand>
        <name>a divalent metal cation</name>
        <dbReference type="ChEBI" id="CHEBI:60240"/>
        <label>2</label>
    </ligand>
</feature>
<proteinExistence type="inferred from homology"/>
<feature type="binding site" evidence="5">
    <location>
        <position position="65"/>
    </location>
    <ligand>
        <name>a divalent metal cation</name>
        <dbReference type="ChEBI" id="CHEBI:60240"/>
        <label>1</label>
    </ligand>
</feature>
<accession>A0A9E6Y1H3</accession>
<dbReference type="RefSeq" id="WP_259312230.1">
    <property type="nucleotide sequence ID" value="NZ_CP087164.1"/>
</dbReference>
<evidence type="ECO:0000256" key="4">
    <source>
        <dbReference type="ARBA" id="ARBA00022723"/>
    </source>
</evidence>
<dbReference type="InterPro" id="IPR002678">
    <property type="entry name" value="DUF34/NIF3"/>
</dbReference>
<organism evidence="6 7">
    <name type="scientific">Capillimicrobium parvum</name>
    <dbReference type="NCBI Taxonomy" id="2884022"/>
    <lineage>
        <taxon>Bacteria</taxon>
        <taxon>Bacillati</taxon>
        <taxon>Actinomycetota</taxon>
        <taxon>Thermoleophilia</taxon>
        <taxon>Solirubrobacterales</taxon>
        <taxon>Capillimicrobiaceae</taxon>
        <taxon>Capillimicrobium</taxon>
    </lineage>
</organism>
<gene>
    <name evidence="6" type="primary">ybgI</name>
    <name evidence="6" type="ORF">DSM104329_04624</name>
</gene>
<evidence type="ECO:0000256" key="3">
    <source>
        <dbReference type="ARBA" id="ARBA00022112"/>
    </source>
</evidence>
<evidence type="ECO:0000256" key="5">
    <source>
        <dbReference type="PIRSR" id="PIRSR602678-1"/>
    </source>
</evidence>
<keyword evidence="4 5" id="KW-0479">Metal-binding</keyword>
<dbReference type="GO" id="GO:0005737">
    <property type="term" value="C:cytoplasm"/>
    <property type="evidence" value="ECO:0007669"/>
    <property type="project" value="TreeGrafter"/>
</dbReference>
<dbReference type="InterPro" id="IPR036069">
    <property type="entry name" value="DUF34/NIF3_sf"/>
</dbReference>
<feature type="binding site" evidence="5">
    <location>
        <position position="103"/>
    </location>
    <ligand>
        <name>a divalent metal cation</name>
        <dbReference type="ChEBI" id="CHEBI:60240"/>
        <label>1</label>
    </ligand>
</feature>
<feature type="binding site" evidence="5">
    <location>
        <position position="225"/>
    </location>
    <ligand>
        <name>a divalent metal cation</name>
        <dbReference type="ChEBI" id="CHEBI:60240"/>
        <label>1</label>
    </ligand>
</feature>
<dbReference type="Gene3D" id="3.40.1390.30">
    <property type="entry name" value="NIF3 (NGG1p interacting factor 3)-like"/>
    <property type="match status" value="2"/>
</dbReference>
<dbReference type="SUPFAM" id="SSF102705">
    <property type="entry name" value="NIF3 (NGG1p interacting factor 3)-like"/>
    <property type="match status" value="1"/>
</dbReference>
<evidence type="ECO:0000313" key="6">
    <source>
        <dbReference type="EMBL" id="UGS38200.1"/>
    </source>
</evidence>
<comment type="similarity">
    <text evidence="1">Belongs to the GTP cyclohydrolase I type 2/NIF3 family.</text>
</comment>
<dbReference type="NCBIfam" id="TIGR00486">
    <property type="entry name" value="YbgI_SA1388"/>
    <property type="match status" value="1"/>
</dbReference>
<evidence type="ECO:0000313" key="7">
    <source>
        <dbReference type="Proteomes" id="UP001162834"/>
    </source>
</evidence>
<evidence type="ECO:0000256" key="2">
    <source>
        <dbReference type="ARBA" id="ARBA00011643"/>
    </source>
</evidence>
<name>A0A9E6Y1H3_9ACTN</name>
<comment type="subunit">
    <text evidence="2">Homohexamer.</text>
</comment>
<keyword evidence="7" id="KW-1185">Reference proteome</keyword>
<dbReference type="KEGG" id="sbae:DSM104329_04624"/>
<dbReference type="EMBL" id="CP087164">
    <property type="protein sequence ID" value="UGS38200.1"/>
    <property type="molecule type" value="Genomic_DNA"/>
</dbReference>
<dbReference type="Proteomes" id="UP001162834">
    <property type="component" value="Chromosome"/>
</dbReference>
<dbReference type="PANTHER" id="PTHR13799:SF14">
    <property type="entry name" value="GTP CYCLOHYDROLASE 1 TYPE 2 HOMOLOG"/>
    <property type="match status" value="1"/>
</dbReference>
<dbReference type="GO" id="GO:0046872">
    <property type="term" value="F:metal ion binding"/>
    <property type="evidence" value="ECO:0007669"/>
    <property type="project" value="UniProtKB-KW"/>
</dbReference>
<sequence>MTPLADLLSHLDALLRPNTFADYGPNGLQVPGRDEIDHVVTGVSASVALFERAAELGAGLVLVHHGLFWGSGPARPIDAALKARLKPLFDHDIALAAYHLPLDAHPQVGNNALLATGLGGSVDRSFAAHGGEPVGFVARFDPPIGRDELVERIRTLTAREPLVFPAGPDPVTTLGIVSGGAADDVVEAIDLGLDAFLTGEPAERVMAIAQEGGVTFVAAGHYATETFGIRAVGELLAERFGVRHTFVDIPNPI</sequence>
<dbReference type="Pfam" id="PF01784">
    <property type="entry name" value="DUF34_NIF3"/>
    <property type="match status" value="1"/>
</dbReference>
<evidence type="ECO:0000256" key="1">
    <source>
        <dbReference type="ARBA" id="ARBA00006964"/>
    </source>
</evidence>
<dbReference type="AlphaFoldDB" id="A0A9E6Y1H3"/>